<accession>A0A0G1B9N4</accession>
<organism evidence="2 3">
    <name type="scientific">Candidatus Collierbacteria bacterium GW2011_GWA2_42_17</name>
    <dbReference type="NCBI Taxonomy" id="1618378"/>
    <lineage>
        <taxon>Bacteria</taxon>
        <taxon>Candidatus Collieribacteriota</taxon>
    </lineage>
</organism>
<gene>
    <name evidence="2" type="ORF">UV06_C0003G0047</name>
</gene>
<dbReference type="AlphaFoldDB" id="A0A0G1B9N4"/>
<proteinExistence type="predicted"/>
<dbReference type="Gene3D" id="2.60.40.10">
    <property type="entry name" value="Immunoglobulins"/>
    <property type="match status" value="1"/>
</dbReference>
<feature type="signal peptide" evidence="1">
    <location>
        <begin position="1"/>
        <end position="27"/>
    </location>
</feature>
<evidence type="ECO:0008006" key="4">
    <source>
        <dbReference type="Google" id="ProtNLM"/>
    </source>
</evidence>
<sequence>MRLKLAISSSLLFLGFLFLGTISPAKAALECHGSGPASIISSSCDYFSGTGTYSCGTSTSNYTSTCSFSGGCRRMGLGSTDDTGCSISFDEKSCDVNPGGLAVYTTSGCWTCDNAVWSACSASCDGGTQTNQCGGTQSCNTQPCCSSSGPDTPTLSSPANGASLKGTAVTLIWNGISNWGTECSSSVPRDYQICAGTNAGDPCSGGSSFTVGSGTTSQVYTLPDSFPRTYYWKVKADNTNPSASGWSTIWSFNVTNNAPTIVSTSPATIPSSGNASLTIVTSDADGATDLRRVFFAFNNCSVDPGDANWSNFEHNNANYFGAFTYGGANINVANNNTSAACTGVSASPPTPWGTVAPFTNALGTLRINSVTDTRAGNNWTSAFNVTTTNFPGGTYNYYAMVQDNELLWHTGGPSWKKMGTVCVESGAVLGAWASCDGNHKRTRTCTESCGTDDCTAAGAVAGVITEDCIGTIQGTLFDASDLSSCPANIGTDAGYASLRLGSAAFGILGMWPAITAPVSTDANGNYSEQVYASTTNGTYSFDYADLISSGRASGVKLQCQGASASVTTQGQVVTKDTGFWRVYSGWWQGVGGSVYARSGVRSYIPASVVPATNQKLILANAGGRVGVLSHGFVWQGTELGTNPNAGVSSSLWRIQSLYEGLRYDFDFYKTRMDVFPFTAWDGGAINYDDGGRGYQIFKHTGDVTLNYSGPTGTQKAILLVDGNVTVSNNVVVPSGAFLGVIAKGNIIFNANLTTAQGWFVAENLSVPCVDTVAPLGTCDKTDVQFDGQGSFVGWTGIALARDMGAGNNTTPSEKFTYRVDMALNAPTPIKVFAKKFSPFIP</sequence>
<dbReference type="Proteomes" id="UP000033854">
    <property type="component" value="Unassembled WGS sequence"/>
</dbReference>
<evidence type="ECO:0000256" key="1">
    <source>
        <dbReference type="SAM" id="SignalP"/>
    </source>
</evidence>
<protein>
    <recommendedName>
        <fullName evidence="4">Fibronectin type-III domain-containing protein</fullName>
    </recommendedName>
</protein>
<keyword evidence="1" id="KW-0732">Signal</keyword>
<evidence type="ECO:0000313" key="3">
    <source>
        <dbReference type="Proteomes" id="UP000033854"/>
    </source>
</evidence>
<name>A0A0G1B9N4_9BACT</name>
<dbReference type="InterPro" id="IPR013783">
    <property type="entry name" value="Ig-like_fold"/>
</dbReference>
<feature type="chain" id="PRO_5002535975" description="Fibronectin type-III domain-containing protein" evidence="1">
    <location>
        <begin position="28"/>
        <end position="841"/>
    </location>
</feature>
<reference evidence="2 3" key="1">
    <citation type="journal article" date="2015" name="Nature">
        <title>rRNA introns, odd ribosomes, and small enigmatic genomes across a large radiation of phyla.</title>
        <authorList>
            <person name="Brown C.T."/>
            <person name="Hug L.A."/>
            <person name="Thomas B.C."/>
            <person name="Sharon I."/>
            <person name="Castelle C.J."/>
            <person name="Singh A."/>
            <person name="Wilkins M.J."/>
            <person name="Williams K.H."/>
            <person name="Banfield J.F."/>
        </authorList>
    </citation>
    <scope>NUCLEOTIDE SEQUENCE [LARGE SCALE GENOMIC DNA]</scope>
</reference>
<evidence type="ECO:0000313" key="2">
    <source>
        <dbReference type="EMBL" id="KKS43046.1"/>
    </source>
</evidence>
<dbReference type="EMBL" id="LCDA01000003">
    <property type="protein sequence ID" value="KKS43046.1"/>
    <property type="molecule type" value="Genomic_DNA"/>
</dbReference>
<comment type="caution">
    <text evidence="2">The sequence shown here is derived from an EMBL/GenBank/DDBJ whole genome shotgun (WGS) entry which is preliminary data.</text>
</comment>